<evidence type="ECO:0000259" key="1">
    <source>
        <dbReference type="PROSITE" id="PS50011"/>
    </source>
</evidence>
<dbReference type="EMBL" id="QKYT01000541">
    <property type="protein sequence ID" value="RIA83790.1"/>
    <property type="molecule type" value="Genomic_DNA"/>
</dbReference>
<reference evidence="2 3" key="1">
    <citation type="submission" date="2018-06" db="EMBL/GenBank/DDBJ databases">
        <title>Comparative genomics reveals the genomic features of Rhizophagus irregularis, R. cerebriforme, R. diaphanum and Gigaspora rosea, and their symbiotic lifestyle signature.</title>
        <authorList>
            <person name="Morin E."/>
            <person name="San Clemente H."/>
            <person name="Chen E.C.H."/>
            <person name="De La Providencia I."/>
            <person name="Hainaut M."/>
            <person name="Kuo A."/>
            <person name="Kohler A."/>
            <person name="Murat C."/>
            <person name="Tang N."/>
            <person name="Roy S."/>
            <person name="Loubradou J."/>
            <person name="Henrissat B."/>
            <person name="Grigoriev I.V."/>
            <person name="Corradi N."/>
            <person name="Roux C."/>
            <person name="Martin F.M."/>
        </authorList>
    </citation>
    <scope>NUCLEOTIDE SEQUENCE [LARGE SCALE GENOMIC DNA]</scope>
    <source>
        <strain evidence="2 3">DAOM 227022</strain>
    </source>
</reference>
<dbReference type="PROSITE" id="PS50011">
    <property type="entry name" value="PROTEIN_KINASE_DOM"/>
    <property type="match status" value="1"/>
</dbReference>
<dbReference type="InterPro" id="IPR001245">
    <property type="entry name" value="Ser-Thr/Tyr_kinase_cat_dom"/>
</dbReference>
<gene>
    <name evidence="2" type="ORF">C1645_833237</name>
</gene>
<protein>
    <submittedName>
        <fullName evidence="2">Kinase-like domain-containing protein</fullName>
    </submittedName>
</protein>
<keyword evidence="3" id="KW-1185">Reference proteome</keyword>
<name>A0A397SBY2_9GLOM</name>
<feature type="domain" description="Protein kinase" evidence="1">
    <location>
        <begin position="309"/>
        <end position="562"/>
    </location>
</feature>
<sequence length="686" mass="79620">MNDSFDPTPRLKSSPIPILFIPFKNNENKCNHCRNEYSESRKLKQKYCKNCLSLYVKNIKGNNNTYLDIYITKHETRIATNDSRIETNNSFGLTNFHTRNIQEWCEYCSEVSYFRQVVPNDLSFNPSRKTDCELCGKLISQLSLLKYGCSDCYLISFGWIESTLNKNTNIPILCLPYWDNYKKCIVCSPSHELRCISSDCQKYCLSCYTTYIGCRYCLTTNIIFFGITDQSQCRKCKRISFIDIDIAKVNTGNINIDGFAASIIKINSNLIANMNLVNQNCNPLDIYRIINNNNRALIPIIKYILYSQIKNLKEIARGGFGIIYKATWLDSIDVAIKKFHNSQIIDKYFLNELSSLNQFYSLDHIICYHGITQDPVEEEYMLIMEYANGGTLHNYLQKKFANITWHDKLTILFEIASGLSNIHRRNFIHRDFHSGNILLSEKSWKIGDLGLSQHANNTLSNNEIYGVIPYIAPEIFKGVTFSKESDIYSFGMVMWELTTGCKPFANIDHDIALIYEIIDGKRPEITNDTPKFFADLMKRCWDSDPLKRPSIEEIWQFANKWKSIILKFRFDYSISESIEQAEKRRLELIQSKKLGPEFTEKSHSKAIFTSRALSSLISKSLTTNLTSIFSMKQEYITKEIEMDIDINTQSLSSQYINSNIPRKRNIKELKFKDQNNRKQVKTDKLD</sequence>
<dbReference type="PRINTS" id="PR00109">
    <property type="entry name" value="TYRKINASE"/>
</dbReference>
<dbReference type="InterPro" id="IPR000719">
    <property type="entry name" value="Prot_kinase_dom"/>
</dbReference>
<dbReference type="Gene3D" id="1.10.510.10">
    <property type="entry name" value="Transferase(Phosphotransferase) domain 1"/>
    <property type="match status" value="1"/>
</dbReference>
<evidence type="ECO:0000313" key="3">
    <source>
        <dbReference type="Proteomes" id="UP000265703"/>
    </source>
</evidence>
<dbReference type="PANTHER" id="PTHR44329">
    <property type="entry name" value="SERINE/THREONINE-PROTEIN KINASE TNNI3K-RELATED"/>
    <property type="match status" value="1"/>
</dbReference>
<dbReference type="InterPro" id="IPR011009">
    <property type="entry name" value="Kinase-like_dom_sf"/>
</dbReference>
<dbReference type="GO" id="GO:0005524">
    <property type="term" value="F:ATP binding"/>
    <property type="evidence" value="ECO:0007669"/>
    <property type="project" value="InterPro"/>
</dbReference>
<dbReference type="OrthoDB" id="2400589at2759"/>
<dbReference type="InterPro" id="IPR051681">
    <property type="entry name" value="Ser/Thr_Kinases-Pseudokinases"/>
</dbReference>
<dbReference type="PANTHER" id="PTHR44329:SF289">
    <property type="entry name" value="SERINE_THREONINE-PROTEIN KINASE VIK"/>
    <property type="match status" value="1"/>
</dbReference>
<keyword evidence="2" id="KW-0418">Kinase</keyword>
<evidence type="ECO:0000313" key="2">
    <source>
        <dbReference type="EMBL" id="RIA83790.1"/>
    </source>
</evidence>
<comment type="caution">
    <text evidence="2">The sequence shown here is derived from an EMBL/GenBank/DDBJ whole genome shotgun (WGS) entry which is preliminary data.</text>
</comment>
<dbReference type="STRING" id="658196.A0A397SBY2"/>
<dbReference type="SUPFAM" id="SSF56112">
    <property type="entry name" value="Protein kinase-like (PK-like)"/>
    <property type="match status" value="1"/>
</dbReference>
<dbReference type="AlphaFoldDB" id="A0A397SBY2"/>
<accession>A0A397SBY2</accession>
<keyword evidence="2" id="KW-0808">Transferase</keyword>
<dbReference type="GO" id="GO:0004674">
    <property type="term" value="F:protein serine/threonine kinase activity"/>
    <property type="evidence" value="ECO:0007669"/>
    <property type="project" value="TreeGrafter"/>
</dbReference>
<dbReference type="Proteomes" id="UP000265703">
    <property type="component" value="Unassembled WGS sequence"/>
</dbReference>
<proteinExistence type="predicted"/>
<dbReference type="Pfam" id="PF07714">
    <property type="entry name" value="PK_Tyr_Ser-Thr"/>
    <property type="match status" value="1"/>
</dbReference>
<organism evidence="2 3">
    <name type="scientific">Glomus cerebriforme</name>
    <dbReference type="NCBI Taxonomy" id="658196"/>
    <lineage>
        <taxon>Eukaryota</taxon>
        <taxon>Fungi</taxon>
        <taxon>Fungi incertae sedis</taxon>
        <taxon>Mucoromycota</taxon>
        <taxon>Glomeromycotina</taxon>
        <taxon>Glomeromycetes</taxon>
        <taxon>Glomerales</taxon>
        <taxon>Glomeraceae</taxon>
        <taxon>Glomus</taxon>
    </lineage>
</organism>